<accession>A0A1H8DM67</accession>
<dbReference type="Proteomes" id="UP000199158">
    <property type="component" value="Unassembled WGS sequence"/>
</dbReference>
<dbReference type="EMBL" id="FOCG01000003">
    <property type="protein sequence ID" value="SEN08323.1"/>
    <property type="molecule type" value="Genomic_DNA"/>
</dbReference>
<proteinExistence type="predicted"/>
<dbReference type="AlphaFoldDB" id="A0A1H8DM67"/>
<evidence type="ECO:0000313" key="1">
    <source>
        <dbReference type="EMBL" id="SEN08323.1"/>
    </source>
</evidence>
<reference evidence="1 2" key="1">
    <citation type="submission" date="2016-10" db="EMBL/GenBank/DDBJ databases">
        <authorList>
            <person name="de Groot N.N."/>
        </authorList>
    </citation>
    <scope>NUCLEOTIDE SEQUENCE [LARGE SCALE GENOMIC DNA]</scope>
    <source>
        <strain evidence="1 2">CGMCC 1.5070</strain>
    </source>
</reference>
<protein>
    <submittedName>
        <fullName evidence="1">Uncharacterized protein</fullName>
    </submittedName>
</protein>
<sequence length="118" mass="12764">MDTTQVLCQFATLADISEENAQRYAPLARLCIARLLARLKDGVDIDTNMEALCTAAAGMLLYQYTMTCGANAGDFRLGDLSISAQNTNCDDAKALCDELLASIAPLLKHDNAFLMQVN</sequence>
<name>A0A1H8DM67_9FIRM</name>
<dbReference type="STRING" id="474960.SAMN05216180_2686"/>
<dbReference type="RefSeq" id="WP_092756030.1">
    <property type="nucleotide sequence ID" value="NZ_FOCG01000003.1"/>
</dbReference>
<keyword evidence="2" id="KW-1185">Reference proteome</keyword>
<gene>
    <name evidence="1" type="ORF">SAMN05216180_2686</name>
</gene>
<organism evidence="1 2">
    <name type="scientific">Hydrogenoanaerobacterium saccharovorans</name>
    <dbReference type="NCBI Taxonomy" id="474960"/>
    <lineage>
        <taxon>Bacteria</taxon>
        <taxon>Bacillati</taxon>
        <taxon>Bacillota</taxon>
        <taxon>Clostridia</taxon>
        <taxon>Eubacteriales</taxon>
        <taxon>Oscillospiraceae</taxon>
        <taxon>Hydrogenoanaerobacterium</taxon>
    </lineage>
</organism>
<evidence type="ECO:0000313" key="2">
    <source>
        <dbReference type="Proteomes" id="UP000199158"/>
    </source>
</evidence>